<evidence type="ECO:0000313" key="3">
    <source>
        <dbReference type="EMBL" id="WDE03737.1"/>
    </source>
</evidence>
<dbReference type="PROSITE" id="PS50883">
    <property type="entry name" value="EAL"/>
    <property type="match status" value="1"/>
</dbReference>
<dbReference type="Pfam" id="PF20982">
    <property type="entry name" value="CSS_CxxC"/>
    <property type="match status" value="1"/>
</dbReference>
<sequence length="508" mass="57710">MKITKITTSIFVVTFAAGLATVNFFNHFYAEKALQNDAEQLLYQFHDAILEADKILADLPDPELFQCTQKDIEQLAMLAFEHPAVRLVGVLHGDRQACASEEVHIDLANYHERVLGPIKHQLTDTHALATVSHGDEHLDLLMVRTHDNSRYFANINPFMVNYLTEFVCIDCLEYEFIIGSLPELEFSGRSMAGESYIEYTASRLEESVEVQLNVRGTEEFYNYYKELSWASTLLFSALFASVIALLSYRLLSIRQSLGRIIKDALKYKEFTPFYQPIVNSLTGELVGVEMLARWRHKDGTVVPPYQFIPFAEDSGLIIDITEQLIRKAVRDAKALGWDKSGQFISINIVPEHLTSKRLYHLLERLSAEFELPPKVLSLEITERMKIENLEQARQHLEDFYQMGVNLKLDDAGTGYGGFSYIQELGIDTLKIDKMFVDTIARDDIKGSVLKSIISFAKSSKLKLIAEGVEAQHQVEYLQQRNVVMIQGYVYGKPMDIAGLKAWIAGRQA</sequence>
<dbReference type="InterPro" id="IPR001633">
    <property type="entry name" value="EAL_dom"/>
</dbReference>
<organism evidence="3 4">
    <name type="scientific">Thalassomonas viridans</name>
    <dbReference type="NCBI Taxonomy" id="137584"/>
    <lineage>
        <taxon>Bacteria</taxon>
        <taxon>Pseudomonadati</taxon>
        <taxon>Pseudomonadota</taxon>
        <taxon>Gammaproteobacteria</taxon>
        <taxon>Alteromonadales</taxon>
        <taxon>Colwelliaceae</taxon>
        <taxon>Thalassomonas</taxon>
    </lineage>
</organism>
<keyword evidence="4" id="KW-1185">Reference proteome</keyword>
<dbReference type="InterPro" id="IPR048614">
    <property type="entry name" value="CSS_CxxC"/>
</dbReference>
<dbReference type="CDD" id="cd01948">
    <property type="entry name" value="EAL"/>
    <property type="match status" value="1"/>
</dbReference>
<dbReference type="Proteomes" id="UP000032352">
    <property type="component" value="Chromosome"/>
</dbReference>
<keyword evidence="1" id="KW-0472">Membrane</keyword>
<dbReference type="KEGG" id="tvd:SG34_020470"/>
<keyword evidence="1" id="KW-1133">Transmembrane helix</keyword>
<proteinExistence type="predicted"/>
<reference evidence="3 4" key="1">
    <citation type="journal article" date="2015" name="Genome Announc.">
        <title>Draft Genome Sequences of Marine Isolates of Thalassomonas viridans and Thalassomonas actiniarum.</title>
        <authorList>
            <person name="Olonade I."/>
            <person name="van Zyl L.J."/>
            <person name="Trindade M."/>
        </authorList>
    </citation>
    <scope>NUCLEOTIDE SEQUENCE [LARGE SCALE GENOMIC DNA]</scope>
    <source>
        <strain evidence="3 4">XOM25</strain>
    </source>
</reference>
<dbReference type="EMBL" id="CP059733">
    <property type="protein sequence ID" value="WDE03737.1"/>
    <property type="molecule type" value="Genomic_DNA"/>
</dbReference>
<keyword evidence="1" id="KW-0812">Transmembrane</keyword>
<evidence type="ECO:0000313" key="4">
    <source>
        <dbReference type="Proteomes" id="UP000032352"/>
    </source>
</evidence>
<protein>
    <submittedName>
        <fullName evidence="3">EAL domain-containing protein</fullName>
    </submittedName>
</protein>
<feature type="domain" description="EAL" evidence="2">
    <location>
        <begin position="254"/>
        <end position="507"/>
    </location>
</feature>
<dbReference type="GO" id="GO:0071111">
    <property type="term" value="F:cyclic-guanylate-specific phosphodiesterase activity"/>
    <property type="evidence" value="ECO:0007669"/>
    <property type="project" value="InterPro"/>
</dbReference>
<dbReference type="SUPFAM" id="SSF141868">
    <property type="entry name" value="EAL domain-like"/>
    <property type="match status" value="1"/>
</dbReference>
<name>A0AAE9Z1Y0_9GAMM</name>
<dbReference type="Gene3D" id="3.20.20.450">
    <property type="entry name" value="EAL domain"/>
    <property type="match status" value="1"/>
</dbReference>
<dbReference type="PANTHER" id="PTHR33121:SF56">
    <property type="entry name" value="SIGNALLING PROTEIN WITH EAL AND C2 DOMAINS"/>
    <property type="match status" value="1"/>
</dbReference>
<evidence type="ECO:0000259" key="2">
    <source>
        <dbReference type="PROSITE" id="PS50883"/>
    </source>
</evidence>
<dbReference type="InterPro" id="IPR035919">
    <property type="entry name" value="EAL_sf"/>
</dbReference>
<dbReference type="AlphaFoldDB" id="A0AAE9Z1Y0"/>
<reference evidence="3 4" key="2">
    <citation type="journal article" date="2022" name="Mar. Drugs">
        <title>Bioassay-Guided Fractionation Leads to the Detection of Cholic Acid Generated by the Rare Thalassomonas sp.</title>
        <authorList>
            <person name="Pheiffer F."/>
            <person name="Schneider Y.K."/>
            <person name="Hansen E.H."/>
            <person name="Andersen J.H."/>
            <person name="Isaksson J."/>
            <person name="Busche T."/>
            <person name="R C."/>
            <person name="Kalinowski J."/>
            <person name="Zyl L.V."/>
            <person name="Trindade M."/>
        </authorList>
    </citation>
    <scope>NUCLEOTIDE SEQUENCE [LARGE SCALE GENOMIC DNA]</scope>
    <source>
        <strain evidence="3 4">XOM25</strain>
    </source>
</reference>
<dbReference type="SMART" id="SM00052">
    <property type="entry name" value="EAL"/>
    <property type="match status" value="1"/>
</dbReference>
<dbReference type="Pfam" id="PF00563">
    <property type="entry name" value="EAL"/>
    <property type="match status" value="1"/>
</dbReference>
<dbReference type="PANTHER" id="PTHR33121">
    <property type="entry name" value="CYCLIC DI-GMP PHOSPHODIESTERASE PDEF"/>
    <property type="match status" value="1"/>
</dbReference>
<feature type="transmembrane region" description="Helical" evidence="1">
    <location>
        <begin position="229"/>
        <end position="251"/>
    </location>
</feature>
<dbReference type="RefSeq" id="WP_044837069.1">
    <property type="nucleotide sequence ID" value="NZ_CP059733.1"/>
</dbReference>
<gene>
    <name evidence="3" type="ORF">SG34_020470</name>
</gene>
<evidence type="ECO:0000256" key="1">
    <source>
        <dbReference type="SAM" id="Phobius"/>
    </source>
</evidence>
<accession>A0AAE9Z1Y0</accession>
<dbReference type="InterPro" id="IPR050706">
    <property type="entry name" value="Cyclic-di-GMP_PDE-like"/>
</dbReference>